<keyword evidence="2" id="KW-0677">Repeat</keyword>
<dbReference type="NCBIfam" id="TIGR00756">
    <property type="entry name" value="PPR"/>
    <property type="match status" value="4"/>
</dbReference>
<name>A0A218VWX1_PUNGR</name>
<dbReference type="Gene3D" id="1.25.40.10">
    <property type="entry name" value="Tetratricopeptide repeat domain"/>
    <property type="match status" value="3"/>
</dbReference>
<dbReference type="InterPro" id="IPR011990">
    <property type="entry name" value="TPR-like_helical_dom_sf"/>
</dbReference>
<feature type="repeat" description="PPR" evidence="3">
    <location>
        <begin position="155"/>
        <end position="189"/>
    </location>
</feature>
<sequence>MRWPICTILLSPSSHTLLRSLLRACARQSSLPTAEKLHALILTTGLTSSPISFLSNSLLHAYAACGEFTYARDLFDSIPHSRKDTVDWTTLMGCLARSGMPLDALRLFVQMWKQNRPRPDDVTLVCMFNACAGLQDVGTGVQGHACMLRLGFGSSVKACNALMDMYVKSRSMSDARRVFCAMEDRSVVSWTVILDGAIRWEGLGSGRAVFNQMPEKNLVTWTIMIMGYVGNGFTREAFRLLGEAIFDSHLGLNEVALCSILSASAQSGDAVMGKWVHVYALKTMGRDMDIMVGTALLDMYTKCGRLKCALRVFESMSKRNLVVWNAMISGLAVHGRGELALDIFPRMLKEAKPDSLTFTSLLNACSHSGLVDQGYQYFHDLELKYGVAPKVEHYACMVDLLGRVGRVEEAEMIVRSMPMPPNEVVLGSLLGSCVVHGKLRLAESTLHELIKLDPHNTEYHVLLSNMYASEGYSEKAKSLRQALRAKGIRKIPGISSIHINGELHQFCAGDKSHRRAREVYYMLDEMIQRLKLAGYVPFISSQAENGINEMEEKEQALFSHSEKLAVCFGLISTKAGTPLYIFKNLRICPDCHSAIKSVSKIYEREIVVRDRSRFHRFKHGSCSCSDYW</sequence>
<feature type="repeat" description="PPR" evidence="3">
    <location>
        <begin position="84"/>
        <end position="118"/>
    </location>
</feature>
<dbReference type="FunFam" id="1.25.40.10:FF:000184">
    <property type="entry name" value="Pentatricopeptide repeat-containing protein, chloroplastic"/>
    <property type="match status" value="1"/>
</dbReference>
<reference evidence="7 9" key="3">
    <citation type="submission" date="2017-11" db="EMBL/GenBank/DDBJ databases">
        <title>De-novo sequencing of pomegranate (Punica granatum L.) genome.</title>
        <authorList>
            <person name="Akparov Z."/>
            <person name="Amiraslanov A."/>
            <person name="Hajiyeva S."/>
            <person name="Abbasov M."/>
            <person name="Kaur K."/>
            <person name="Hamwieh A."/>
            <person name="Solovyev V."/>
            <person name="Salamov A."/>
            <person name="Braich B."/>
            <person name="Kosarev P."/>
            <person name="Mahmoud A."/>
            <person name="Hajiyev E."/>
            <person name="Babayeva S."/>
            <person name="Izzatullayeva V."/>
            <person name="Mammadov A."/>
            <person name="Mammadov A."/>
            <person name="Sharifova S."/>
            <person name="Ojaghi J."/>
            <person name="Eynullazada K."/>
            <person name="Bayramov B."/>
            <person name="Abdulazimova A."/>
            <person name="Shahmuradov I."/>
        </authorList>
    </citation>
    <scope>NUCLEOTIDE SEQUENCE [LARGE SCALE GENOMIC DNA]</scope>
    <source>
        <strain evidence="7">AG2017</strain>
        <strain evidence="9">cv. AG2017</strain>
        <tissue evidence="7">Leaf</tissue>
    </source>
</reference>
<keyword evidence="4" id="KW-0732">Signal</keyword>
<proteinExistence type="inferred from homology"/>
<evidence type="ECO:0000256" key="1">
    <source>
        <dbReference type="ARBA" id="ARBA00006643"/>
    </source>
</evidence>
<dbReference type="InterPro" id="IPR002885">
    <property type="entry name" value="PPR_rpt"/>
</dbReference>
<feature type="signal peptide" evidence="4">
    <location>
        <begin position="1"/>
        <end position="18"/>
    </location>
</feature>
<comment type="similarity">
    <text evidence="1">Belongs to the PPR family. PCMP-H subfamily.</text>
</comment>
<dbReference type="AlphaFoldDB" id="A0A218VWX1"/>
<feature type="domain" description="DYW" evidence="5">
    <location>
        <begin position="534"/>
        <end position="628"/>
    </location>
</feature>
<feature type="repeat" description="PPR" evidence="3">
    <location>
        <begin position="354"/>
        <end position="389"/>
    </location>
</feature>
<dbReference type="Pfam" id="PF13041">
    <property type="entry name" value="PPR_2"/>
    <property type="match status" value="1"/>
</dbReference>
<dbReference type="SUPFAM" id="SSF48452">
    <property type="entry name" value="TPR-like"/>
    <property type="match status" value="1"/>
</dbReference>
<evidence type="ECO:0000313" key="8">
    <source>
        <dbReference type="Proteomes" id="UP000197138"/>
    </source>
</evidence>
<dbReference type="GO" id="GO:0003723">
    <property type="term" value="F:RNA binding"/>
    <property type="evidence" value="ECO:0007669"/>
    <property type="project" value="InterPro"/>
</dbReference>
<feature type="chain" id="PRO_5014071517" description="DYW domain-containing protein" evidence="4">
    <location>
        <begin position="19"/>
        <end position="628"/>
    </location>
</feature>
<keyword evidence="9" id="KW-1185">Reference proteome</keyword>
<evidence type="ECO:0000256" key="2">
    <source>
        <dbReference type="ARBA" id="ARBA00022737"/>
    </source>
</evidence>
<dbReference type="InterPro" id="IPR046848">
    <property type="entry name" value="E_motif"/>
</dbReference>
<dbReference type="InterPro" id="IPR046960">
    <property type="entry name" value="PPR_At4g14850-like_plant"/>
</dbReference>
<comment type="caution">
    <text evidence="6">The sequence shown here is derived from an EMBL/GenBank/DDBJ whole genome shotgun (WGS) entry which is preliminary data.</text>
</comment>
<evidence type="ECO:0000313" key="9">
    <source>
        <dbReference type="Proteomes" id="UP000233551"/>
    </source>
</evidence>
<evidence type="ECO:0000259" key="5">
    <source>
        <dbReference type="Pfam" id="PF14432"/>
    </source>
</evidence>
<accession>A0A218VWX1</accession>
<evidence type="ECO:0000313" key="6">
    <source>
        <dbReference type="EMBL" id="OWM64560.1"/>
    </source>
</evidence>
<dbReference type="Proteomes" id="UP000233551">
    <property type="component" value="Unassembled WGS sequence"/>
</dbReference>
<reference evidence="6" key="2">
    <citation type="submission" date="2017-06" db="EMBL/GenBank/DDBJ databases">
        <title>The pomegranate genome and the genomics of punicalagin biosynthesis.</title>
        <authorList>
            <person name="Xu C."/>
        </authorList>
    </citation>
    <scope>NUCLEOTIDE SEQUENCE [LARGE SCALE GENOMIC DNA]</scope>
    <source>
        <tissue evidence="6">Fresh leaf</tissue>
    </source>
</reference>
<dbReference type="EMBL" id="PGOL01002444">
    <property type="protein sequence ID" value="PKI47916.1"/>
    <property type="molecule type" value="Genomic_DNA"/>
</dbReference>
<feature type="repeat" description="PPR" evidence="3">
    <location>
        <begin position="320"/>
        <end position="350"/>
    </location>
</feature>
<dbReference type="PANTHER" id="PTHR47926:SF436">
    <property type="entry name" value="PENTATRICOPEPTIDE REPEAT-CONTAINING PROTEIN ELI1, CHLOROPLASTIC-LIKE ISOFORM X2"/>
    <property type="match status" value="1"/>
</dbReference>
<dbReference type="Pfam" id="PF14432">
    <property type="entry name" value="DYW_deaminase"/>
    <property type="match status" value="1"/>
</dbReference>
<gene>
    <name evidence="6" type="ORF">CDL15_Pgr020527</name>
    <name evidence="7" type="ORF">CRG98_031700</name>
</gene>
<dbReference type="STRING" id="22663.A0A218VWX1"/>
<organism evidence="6 8">
    <name type="scientific">Punica granatum</name>
    <name type="common">Pomegranate</name>
    <dbReference type="NCBI Taxonomy" id="22663"/>
    <lineage>
        <taxon>Eukaryota</taxon>
        <taxon>Viridiplantae</taxon>
        <taxon>Streptophyta</taxon>
        <taxon>Embryophyta</taxon>
        <taxon>Tracheophyta</taxon>
        <taxon>Spermatophyta</taxon>
        <taxon>Magnoliopsida</taxon>
        <taxon>eudicotyledons</taxon>
        <taxon>Gunneridae</taxon>
        <taxon>Pentapetalae</taxon>
        <taxon>rosids</taxon>
        <taxon>malvids</taxon>
        <taxon>Myrtales</taxon>
        <taxon>Lythraceae</taxon>
        <taxon>Punica</taxon>
    </lineage>
</organism>
<evidence type="ECO:0000313" key="7">
    <source>
        <dbReference type="EMBL" id="PKI47916.1"/>
    </source>
</evidence>
<reference evidence="8" key="1">
    <citation type="journal article" date="2017" name="Plant J.">
        <title>The pomegranate (Punica granatum L.) genome and the genomics of punicalagin biosynthesis.</title>
        <authorList>
            <person name="Qin G."/>
            <person name="Xu C."/>
            <person name="Ming R."/>
            <person name="Tang H."/>
            <person name="Guyot R."/>
            <person name="Kramer E.M."/>
            <person name="Hu Y."/>
            <person name="Yi X."/>
            <person name="Qi Y."/>
            <person name="Xu X."/>
            <person name="Gao Z."/>
            <person name="Pan H."/>
            <person name="Jian J."/>
            <person name="Tian Y."/>
            <person name="Yue Z."/>
            <person name="Xu Y."/>
        </authorList>
    </citation>
    <scope>NUCLEOTIDE SEQUENCE [LARGE SCALE GENOMIC DNA]</scope>
    <source>
        <strain evidence="8">cv. Dabenzi</strain>
    </source>
</reference>
<evidence type="ECO:0000256" key="4">
    <source>
        <dbReference type="SAM" id="SignalP"/>
    </source>
</evidence>
<evidence type="ECO:0000256" key="3">
    <source>
        <dbReference type="PROSITE-ProRule" id="PRU00708"/>
    </source>
</evidence>
<dbReference type="GO" id="GO:0008270">
    <property type="term" value="F:zinc ion binding"/>
    <property type="evidence" value="ECO:0007669"/>
    <property type="project" value="InterPro"/>
</dbReference>
<dbReference type="GO" id="GO:0009451">
    <property type="term" value="P:RNA modification"/>
    <property type="evidence" value="ECO:0007669"/>
    <property type="project" value="InterPro"/>
</dbReference>
<dbReference type="InterPro" id="IPR032867">
    <property type="entry name" value="DYW_dom"/>
</dbReference>
<protein>
    <recommendedName>
        <fullName evidence="5">DYW domain-containing protein</fullName>
    </recommendedName>
</protein>
<dbReference type="OrthoDB" id="1688675at2759"/>
<dbReference type="EMBL" id="MTKT01005809">
    <property type="protein sequence ID" value="OWM64560.1"/>
    <property type="molecule type" value="Genomic_DNA"/>
</dbReference>
<dbReference type="PANTHER" id="PTHR47926">
    <property type="entry name" value="PENTATRICOPEPTIDE REPEAT-CONTAINING PROTEIN"/>
    <property type="match status" value="1"/>
</dbReference>
<dbReference type="Pfam" id="PF01535">
    <property type="entry name" value="PPR"/>
    <property type="match status" value="5"/>
</dbReference>
<dbReference type="Proteomes" id="UP000197138">
    <property type="component" value="Unassembled WGS sequence"/>
</dbReference>
<dbReference type="PROSITE" id="PS51375">
    <property type="entry name" value="PPR"/>
    <property type="match status" value="4"/>
</dbReference>
<dbReference type="Pfam" id="PF20431">
    <property type="entry name" value="E_motif"/>
    <property type="match status" value="1"/>
</dbReference>
<dbReference type="GeneID" id="116209374"/>